<evidence type="ECO:0000256" key="1">
    <source>
        <dbReference type="ARBA" id="ARBA00004377"/>
    </source>
</evidence>
<accession>A0A9W6GWA6</accession>
<evidence type="ECO:0000256" key="5">
    <source>
        <dbReference type="ARBA" id="ARBA00022519"/>
    </source>
</evidence>
<dbReference type="NCBIfam" id="TIGR02532">
    <property type="entry name" value="IV_pilin_GFxxxE"/>
    <property type="match status" value="1"/>
</dbReference>
<dbReference type="Pfam" id="PF07963">
    <property type="entry name" value="N_methyl"/>
    <property type="match status" value="1"/>
</dbReference>
<reference evidence="12" key="1">
    <citation type="journal article" date="2023" name="Int. J. Syst. Evol. Microbiol.">
        <title>Methylocystis iwaonis sp. nov., a type II methane-oxidizing bacterium from surface soil of a rice paddy field in Japan, and emended description of the genus Methylocystis (ex Whittenbury et al. 1970) Bowman et al. 1993.</title>
        <authorList>
            <person name="Kaise H."/>
            <person name="Sawadogo J.B."/>
            <person name="Alam M.S."/>
            <person name="Ueno C."/>
            <person name="Dianou D."/>
            <person name="Shinjo R."/>
            <person name="Asakawa S."/>
        </authorList>
    </citation>
    <scope>NUCLEOTIDE SEQUENCE</scope>
    <source>
        <strain evidence="12">LMG27198</strain>
    </source>
</reference>
<evidence type="ECO:0000256" key="2">
    <source>
        <dbReference type="ARBA" id="ARBA00021549"/>
    </source>
</evidence>
<dbReference type="GO" id="GO:0005886">
    <property type="term" value="C:plasma membrane"/>
    <property type="evidence" value="ECO:0007669"/>
    <property type="project" value="UniProtKB-SubCell"/>
</dbReference>
<dbReference type="EMBL" id="BSEC01000001">
    <property type="protein sequence ID" value="GLI94202.1"/>
    <property type="molecule type" value="Genomic_DNA"/>
</dbReference>
<evidence type="ECO:0000256" key="10">
    <source>
        <dbReference type="ARBA" id="ARBA00030775"/>
    </source>
</evidence>
<evidence type="ECO:0000256" key="9">
    <source>
        <dbReference type="ARBA" id="ARBA00025772"/>
    </source>
</evidence>
<keyword evidence="5" id="KW-0997">Cell inner membrane</keyword>
<dbReference type="InterPro" id="IPR022346">
    <property type="entry name" value="T2SS_GspH"/>
</dbReference>
<comment type="similarity">
    <text evidence="9">Belongs to the GSP H family.</text>
</comment>
<keyword evidence="13" id="KW-1185">Reference proteome</keyword>
<protein>
    <recommendedName>
        <fullName evidence="2">Type II secretion system protein H</fullName>
    </recommendedName>
    <alternativeName>
        <fullName evidence="10">General secretion pathway protein H</fullName>
    </alternativeName>
</protein>
<keyword evidence="7" id="KW-1133">Transmembrane helix</keyword>
<dbReference type="RefSeq" id="WP_281804217.1">
    <property type="nucleotide sequence ID" value="NZ_BSEC01000001.1"/>
</dbReference>
<keyword evidence="3" id="KW-1003">Cell membrane</keyword>
<dbReference type="InterPro" id="IPR045584">
    <property type="entry name" value="Pilin-like"/>
</dbReference>
<evidence type="ECO:0000256" key="6">
    <source>
        <dbReference type="ARBA" id="ARBA00022692"/>
    </source>
</evidence>
<dbReference type="GO" id="GO:0015628">
    <property type="term" value="P:protein secretion by the type II secretion system"/>
    <property type="evidence" value="ECO:0007669"/>
    <property type="project" value="InterPro"/>
</dbReference>
<proteinExistence type="inferred from homology"/>
<feature type="domain" description="General secretion pathway GspH" evidence="11">
    <location>
        <begin position="50"/>
        <end position="144"/>
    </location>
</feature>
<keyword evidence="6" id="KW-0812">Transmembrane</keyword>
<evidence type="ECO:0000256" key="3">
    <source>
        <dbReference type="ARBA" id="ARBA00022475"/>
    </source>
</evidence>
<evidence type="ECO:0000256" key="7">
    <source>
        <dbReference type="ARBA" id="ARBA00022989"/>
    </source>
</evidence>
<sequence>MRRRRSKACGRRAGFTMLESLVVLALVAMMAGMASQLLRPPSGRLKLETAARTLCATLRATRSRAIATNSETAVIVDVYAKTFASPVGKPGVLPAEAVVTLDVAHTQHLSPRAGAVTFFPDGGSTGADIVLRLPDARASIGVNWLTGETTCAIV</sequence>
<dbReference type="AlphaFoldDB" id="A0A9W6GWA6"/>
<comment type="subcellular location">
    <subcellularLocation>
        <location evidence="1">Cell inner membrane</location>
        <topology evidence="1">Single-pass membrane protein</topology>
    </subcellularLocation>
</comment>
<gene>
    <name evidence="12" type="ORF">LMG27198_31940</name>
</gene>
<dbReference type="GO" id="GO:0015627">
    <property type="term" value="C:type II protein secretion system complex"/>
    <property type="evidence" value="ECO:0007669"/>
    <property type="project" value="InterPro"/>
</dbReference>
<evidence type="ECO:0000313" key="12">
    <source>
        <dbReference type="EMBL" id="GLI94202.1"/>
    </source>
</evidence>
<comment type="caution">
    <text evidence="12">The sequence shown here is derived from an EMBL/GenBank/DDBJ whole genome shotgun (WGS) entry which is preliminary data.</text>
</comment>
<name>A0A9W6GWA6_9HYPH</name>
<organism evidence="12 13">
    <name type="scientific">Methylocystis echinoides</name>
    <dbReference type="NCBI Taxonomy" id="29468"/>
    <lineage>
        <taxon>Bacteria</taxon>
        <taxon>Pseudomonadati</taxon>
        <taxon>Pseudomonadota</taxon>
        <taxon>Alphaproteobacteria</taxon>
        <taxon>Hyphomicrobiales</taxon>
        <taxon>Methylocystaceae</taxon>
        <taxon>Methylocystis</taxon>
    </lineage>
</organism>
<dbReference type="Pfam" id="PF12019">
    <property type="entry name" value="GspH"/>
    <property type="match status" value="1"/>
</dbReference>
<dbReference type="Proteomes" id="UP001144323">
    <property type="component" value="Unassembled WGS sequence"/>
</dbReference>
<keyword evidence="8" id="KW-0472">Membrane</keyword>
<evidence type="ECO:0000256" key="8">
    <source>
        <dbReference type="ARBA" id="ARBA00023136"/>
    </source>
</evidence>
<evidence type="ECO:0000256" key="4">
    <source>
        <dbReference type="ARBA" id="ARBA00022481"/>
    </source>
</evidence>
<evidence type="ECO:0000313" key="13">
    <source>
        <dbReference type="Proteomes" id="UP001144323"/>
    </source>
</evidence>
<keyword evidence="4" id="KW-0488">Methylation</keyword>
<dbReference type="SUPFAM" id="SSF54523">
    <property type="entry name" value="Pili subunits"/>
    <property type="match status" value="1"/>
</dbReference>
<dbReference type="InterPro" id="IPR012902">
    <property type="entry name" value="N_methyl_site"/>
</dbReference>
<evidence type="ECO:0000259" key="11">
    <source>
        <dbReference type="Pfam" id="PF12019"/>
    </source>
</evidence>